<dbReference type="Proteomes" id="UP001597533">
    <property type="component" value="Unassembled WGS sequence"/>
</dbReference>
<proteinExistence type="predicted"/>
<comment type="caution">
    <text evidence="2">The sequence shown here is derived from an EMBL/GenBank/DDBJ whole genome shotgun (WGS) entry which is preliminary data.</text>
</comment>
<dbReference type="Gene3D" id="3.40.50.300">
    <property type="entry name" value="P-loop containing nucleotide triphosphate hydrolases"/>
    <property type="match status" value="1"/>
</dbReference>
<feature type="domain" description="Sulfotransferase" evidence="1">
    <location>
        <begin position="22"/>
        <end position="258"/>
    </location>
</feature>
<dbReference type="SUPFAM" id="SSF52540">
    <property type="entry name" value="P-loop containing nucleoside triphosphate hydrolases"/>
    <property type="match status" value="1"/>
</dbReference>
<dbReference type="InterPro" id="IPR000863">
    <property type="entry name" value="Sulfotransferase_dom"/>
</dbReference>
<protein>
    <submittedName>
        <fullName evidence="2">Sulfotransferase</fullName>
    </submittedName>
</protein>
<dbReference type="RefSeq" id="WP_183486996.1">
    <property type="nucleotide sequence ID" value="NZ_JBHUOV010000001.1"/>
</dbReference>
<dbReference type="Pfam" id="PF00685">
    <property type="entry name" value="Sulfotransfer_1"/>
    <property type="match status" value="1"/>
</dbReference>
<name>A0ABW5WM92_9FLAO</name>
<evidence type="ECO:0000259" key="1">
    <source>
        <dbReference type="Pfam" id="PF00685"/>
    </source>
</evidence>
<dbReference type="EMBL" id="JBHUOV010000001">
    <property type="protein sequence ID" value="MFD2823320.1"/>
    <property type="molecule type" value="Genomic_DNA"/>
</dbReference>
<evidence type="ECO:0000313" key="3">
    <source>
        <dbReference type="Proteomes" id="UP001597533"/>
    </source>
</evidence>
<accession>A0ABW5WM92</accession>
<keyword evidence="3" id="KW-1185">Reference proteome</keyword>
<gene>
    <name evidence="2" type="ORF">ACFS5M_06540</name>
</gene>
<evidence type="ECO:0000313" key="2">
    <source>
        <dbReference type="EMBL" id="MFD2823320.1"/>
    </source>
</evidence>
<dbReference type="InterPro" id="IPR027417">
    <property type="entry name" value="P-loop_NTPase"/>
</dbReference>
<sequence length="315" mass="37113">MKKFKKHILHFFLKLKVFRTKDSILIFSEARGGSTWLMELLKNIPGVIINWEPLHVDYGVVPKSYKLGWRPKIDKENKETKYKTLFSNIIRMKTFNDWTTKYVSWKDVQSSKYVLTKFVRGNQCLPWFVNTFSELKHPPILLLRHPITTCISRLKTFEGVTNVNVALLENDMSFKIPDCINNERFVNHQKYIHELQTQLEVEIAIWCVNNADIIKLENQNKWMTLFYEDLVSNPKQTLKEVLKGIHIELSDAVVNQIQYTKPSASNYHGNFKPSKVKQIESYLDHLNQDTLLRIQSIFDYFNLKVYSAFSAYPIK</sequence>
<reference evidence="3" key="1">
    <citation type="journal article" date="2019" name="Int. J. Syst. Evol. Microbiol.">
        <title>The Global Catalogue of Microorganisms (GCM) 10K type strain sequencing project: providing services to taxonomists for standard genome sequencing and annotation.</title>
        <authorList>
            <consortium name="The Broad Institute Genomics Platform"/>
            <consortium name="The Broad Institute Genome Sequencing Center for Infectious Disease"/>
            <person name="Wu L."/>
            <person name="Ma J."/>
        </authorList>
    </citation>
    <scope>NUCLEOTIDE SEQUENCE [LARGE SCALE GENOMIC DNA]</scope>
    <source>
        <strain evidence="3">KCTC 32141</strain>
    </source>
</reference>
<organism evidence="2 3">
    <name type="scientific">Lacinutrix iliipiscaria</name>
    <dbReference type="NCBI Taxonomy" id="1230532"/>
    <lineage>
        <taxon>Bacteria</taxon>
        <taxon>Pseudomonadati</taxon>
        <taxon>Bacteroidota</taxon>
        <taxon>Flavobacteriia</taxon>
        <taxon>Flavobacteriales</taxon>
        <taxon>Flavobacteriaceae</taxon>
        <taxon>Lacinutrix</taxon>
    </lineage>
</organism>